<evidence type="ECO:0000313" key="2">
    <source>
        <dbReference type="EMBL" id="CAJ0567566.1"/>
    </source>
</evidence>
<dbReference type="AlphaFoldDB" id="A0AA36FZA8"/>
<keyword evidence="3" id="KW-1185">Reference proteome</keyword>
<organism evidence="2 3">
    <name type="scientific">Mesorhabditis spiculigera</name>
    <dbReference type="NCBI Taxonomy" id="96644"/>
    <lineage>
        <taxon>Eukaryota</taxon>
        <taxon>Metazoa</taxon>
        <taxon>Ecdysozoa</taxon>
        <taxon>Nematoda</taxon>
        <taxon>Chromadorea</taxon>
        <taxon>Rhabditida</taxon>
        <taxon>Rhabditina</taxon>
        <taxon>Rhabditomorpha</taxon>
        <taxon>Rhabditoidea</taxon>
        <taxon>Rhabditidae</taxon>
        <taxon>Mesorhabditinae</taxon>
        <taxon>Mesorhabditis</taxon>
    </lineage>
</organism>
<keyword evidence="1" id="KW-0472">Membrane</keyword>
<sequence>MAAPNQVNCADFAKLAADETSPLMLVGNNLLLIPLLIILLMLYMGPLKRLTALVDQLEKNFCVLWDATLQTKPPPPIVRAINEAALESSAAQVATSGSVMKKVQ</sequence>
<keyword evidence="1" id="KW-1133">Transmembrane helix</keyword>
<accession>A0AA36FZA8</accession>
<evidence type="ECO:0000256" key="1">
    <source>
        <dbReference type="SAM" id="Phobius"/>
    </source>
</evidence>
<protein>
    <submittedName>
        <fullName evidence="2">Uncharacterized protein</fullName>
    </submittedName>
</protein>
<dbReference type="Proteomes" id="UP001177023">
    <property type="component" value="Unassembled WGS sequence"/>
</dbReference>
<evidence type="ECO:0000313" key="3">
    <source>
        <dbReference type="Proteomes" id="UP001177023"/>
    </source>
</evidence>
<feature type="non-terminal residue" evidence="2">
    <location>
        <position position="104"/>
    </location>
</feature>
<dbReference type="EMBL" id="CATQJA010001501">
    <property type="protein sequence ID" value="CAJ0567566.1"/>
    <property type="molecule type" value="Genomic_DNA"/>
</dbReference>
<name>A0AA36FZA8_9BILA</name>
<reference evidence="2" key="1">
    <citation type="submission" date="2023-06" db="EMBL/GenBank/DDBJ databases">
        <authorList>
            <person name="Delattre M."/>
        </authorList>
    </citation>
    <scope>NUCLEOTIDE SEQUENCE</scope>
    <source>
        <strain evidence="2">AF72</strain>
    </source>
</reference>
<comment type="caution">
    <text evidence="2">The sequence shown here is derived from an EMBL/GenBank/DDBJ whole genome shotgun (WGS) entry which is preliminary data.</text>
</comment>
<feature type="transmembrane region" description="Helical" evidence="1">
    <location>
        <begin position="23"/>
        <end position="43"/>
    </location>
</feature>
<proteinExistence type="predicted"/>
<keyword evidence="1" id="KW-0812">Transmembrane</keyword>
<gene>
    <name evidence="2" type="ORF">MSPICULIGERA_LOCUS6115</name>
</gene>